<evidence type="ECO:0000259" key="2">
    <source>
        <dbReference type="PROSITE" id="PS51411"/>
    </source>
</evidence>
<feature type="compositionally biased region" description="Polar residues" evidence="1">
    <location>
        <begin position="8"/>
        <end position="18"/>
    </location>
</feature>
<dbReference type="PROSITE" id="PS51411">
    <property type="entry name" value="PSP1_C"/>
    <property type="match status" value="1"/>
</dbReference>
<feature type="region of interest" description="Disordered" evidence="1">
    <location>
        <begin position="249"/>
        <end position="270"/>
    </location>
</feature>
<dbReference type="Proteomes" id="UP000029452">
    <property type="component" value="Unassembled WGS sequence"/>
</dbReference>
<dbReference type="GO" id="GO:0005737">
    <property type="term" value="C:cytoplasm"/>
    <property type="evidence" value="ECO:0007669"/>
    <property type="project" value="TreeGrafter"/>
</dbReference>
<accession>A0A094X6C1</accession>
<dbReference type="Pfam" id="PF04468">
    <property type="entry name" value="PSP1"/>
    <property type="match status" value="1"/>
</dbReference>
<proteinExistence type="predicted"/>
<name>A0A094X6C1_9BACT</name>
<gene>
    <name evidence="3" type="ORF">LptCag_0710</name>
</gene>
<dbReference type="InterPro" id="IPR047767">
    <property type="entry name" value="PSP1-like"/>
</dbReference>
<evidence type="ECO:0000313" key="3">
    <source>
        <dbReference type="EMBL" id="KGA94084.1"/>
    </source>
</evidence>
<dbReference type="NCBIfam" id="NF041131">
    <property type="entry name" value="RicT_YaaT_fam"/>
    <property type="match status" value="1"/>
</dbReference>
<protein>
    <submittedName>
        <fullName evidence="3">Signal peptidase-like protein</fullName>
    </submittedName>
</protein>
<feature type="region of interest" description="Disordered" evidence="1">
    <location>
        <begin position="1"/>
        <end position="25"/>
    </location>
</feature>
<organism evidence="3 4">
    <name type="scientific">Leptospirillum ferriphilum</name>
    <dbReference type="NCBI Taxonomy" id="178606"/>
    <lineage>
        <taxon>Bacteria</taxon>
        <taxon>Pseudomonadati</taxon>
        <taxon>Nitrospirota</taxon>
        <taxon>Nitrospiria</taxon>
        <taxon>Nitrospirales</taxon>
        <taxon>Nitrospiraceae</taxon>
        <taxon>Leptospirillum</taxon>
    </lineage>
</organism>
<feature type="domain" description="PSP1 C-terminal" evidence="2">
    <location>
        <begin position="91"/>
        <end position="176"/>
    </location>
</feature>
<dbReference type="EMBL" id="JPGK01000004">
    <property type="protein sequence ID" value="KGA94084.1"/>
    <property type="molecule type" value="Genomic_DNA"/>
</dbReference>
<dbReference type="PANTHER" id="PTHR43830:SF3">
    <property type="entry name" value="PROTEIN PSP1"/>
    <property type="match status" value="1"/>
</dbReference>
<dbReference type="InterPro" id="IPR007557">
    <property type="entry name" value="PSP1_C"/>
</dbReference>
<sequence>MMKRHNPTDSLQGKNPSSPRHPPVTGKYWVLTAQIKGKGPNRTLLAPWDENLVFRQGDRFIGESEIGPVPMSLVESPRIQNPEDPATQPFFRFLRFIDPQDTVKTVTLRAKESNLMNFVQERSRARNLGMNIVEVVGNLLATEFIIYYTAEGRVDFRELVKDIHANFRGRHELRQISPREHSALMDGLGPCGKPLCCSTFLKEFQSVSTRQARDFDPDMNPMKTTGMCGRLKCCLSFEKSAERQEKWVPVDNDPRGIPTGPALSPLATIA</sequence>
<comment type="caution">
    <text evidence="3">The sequence shown here is derived from an EMBL/GenBank/DDBJ whole genome shotgun (WGS) entry which is preliminary data.</text>
</comment>
<evidence type="ECO:0000256" key="1">
    <source>
        <dbReference type="SAM" id="MobiDB-lite"/>
    </source>
</evidence>
<dbReference type="PANTHER" id="PTHR43830">
    <property type="entry name" value="PROTEIN PSP1"/>
    <property type="match status" value="1"/>
</dbReference>
<evidence type="ECO:0000313" key="4">
    <source>
        <dbReference type="Proteomes" id="UP000029452"/>
    </source>
</evidence>
<reference evidence="3 4" key="1">
    <citation type="submission" date="2014-06" db="EMBL/GenBank/DDBJ databases">
        <title>Draft genome sequence of iron oxidizing acidophile Leptospirillum ferriphilum DSM14647.</title>
        <authorList>
            <person name="Cardenas J.P."/>
            <person name="Lazcano M."/>
            <person name="Ossandon F.J."/>
            <person name="Corbett M."/>
            <person name="Holmes D.S."/>
            <person name="Watkin E."/>
        </authorList>
    </citation>
    <scope>NUCLEOTIDE SEQUENCE [LARGE SCALE GENOMIC DNA]</scope>
    <source>
        <strain evidence="3 4">DSM 14647</strain>
    </source>
</reference>
<dbReference type="AlphaFoldDB" id="A0A094X6C1"/>
<dbReference type="PATRIC" id="fig|178606.4.peg.1243"/>